<dbReference type="Proteomes" id="UP000807025">
    <property type="component" value="Unassembled WGS sequence"/>
</dbReference>
<keyword evidence="1" id="KW-0812">Transmembrane</keyword>
<feature type="transmembrane region" description="Helical" evidence="1">
    <location>
        <begin position="108"/>
        <end position="127"/>
    </location>
</feature>
<evidence type="ECO:0000313" key="2">
    <source>
        <dbReference type="EMBL" id="KAF9495777.1"/>
    </source>
</evidence>
<accession>A0A9P5ZWJ1</accession>
<keyword evidence="3" id="KW-1185">Reference proteome</keyword>
<proteinExistence type="predicted"/>
<dbReference type="EMBL" id="MU154558">
    <property type="protein sequence ID" value="KAF9495777.1"/>
    <property type="molecule type" value="Genomic_DNA"/>
</dbReference>
<reference evidence="2" key="1">
    <citation type="submission" date="2020-11" db="EMBL/GenBank/DDBJ databases">
        <authorList>
            <consortium name="DOE Joint Genome Institute"/>
            <person name="Ahrendt S."/>
            <person name="Riley R."/>
            <person name="Andreopoulos W."/>
            <person name="Labutti K."/>
            <person name="Pangilinan J."/>
            <person name="Ruiz-Duenas F.J."/>
            <person name="Barrasa J.M."/>
            <person name="Sanchez-Garcia M."/>
            <person name="Camarero S."/>
            <person name="Miyauchi S."/>
            <person name="Serrano A."/>
            <person name="Linde D."/>
            <person name="Babiker R."/>
            <person name="Drula E."/>
            <person name="Ayuso-Fernandez I."/>
            <person name="Pacheco R."/>
            <person name="Padilla G."/>
            <person name="Ferreira P."/>
            <person name="Barriuso J."/>
            <person name="Kellner H."/>
            <person name="Castanera R."/>
            <person name="Alfaro M."/>
            <person name="Ramirez L."/>
            <person name="Pisabarro A.G."/>
            <person name="Kuo A."/>
            <person name="Tritt A."/>
            <person name="Lipzen A."/>
            <person name="He G."/>
            <person name="Yan M."/>
            <person name="Ng V."/>
            <person name="Cullen D."/>
            <person name="Martin F."/>
            <person name="Rosso M.-N."/>
            <person name="Henrissat B."/>
            <person name="Hibbett D."/>
            <person name="Martinez A.T."/>
            <person name="Grigoriev I.V."/>
        </authorList>
    </citation>
    <scope>NUCLEOTIDE SEQUENCE</scope>
    <source>
        <strain evidence="2">ATCC 90797</strain>
    </source>
</reference>
<keyword evidence="1" id="KW-0472">Membrane</keyword>
<gene>
    <name evidence="2" type="ORF">BDN71DRAFT_811016</name>
</gene>
<sequence length="131" mass="14863">MESILDWRVEQNAPKEDFPALLVAQVVAIVRCHILRSNTWLYTMLVGLPGVWPFSSVAMEGSCAIYARKTDSFRNNLMDLCTSVDSRNPEFRVRVRLATIQILHPNALLINASLIALIFTRFAVVFAREIQ</sequence>
<protein>
    <submittedName>
        <fullName evidence="2">Uncharacterized protein</fullName>
    </submittedName>
</protein>
<name>A0A9P5ZWJ1_PLEER</name>
<evidence type="ECO:0000313" key="3">
    <source>
        <dbReference type="Proteomes" id="UP000807025"/>
    </source>
</evidence>
<comment type="caution">
    <text evidence="2">The sequence shown here is derived from an EMBL/GenBank/DDBJ whole genome shotgun (WGS) entry which is preliminary data.</text>
</comment>
<organism evidence="2 3">
    <name type="scientific">Pleurotus eryngii</name>
    <name type="common">Boletus of the steppes</name>
    <dbReference type="NCBI Taxonomy" id="5323"/>
    <lineage>
        <taxon>Eukaryota</taxon>
        <taxon>Fungi</taxon>
        <taxon>Dikarya</taxon>
        <taxon>Basidiomycota</taxon>
        <taxon>Agaricomycotina</taxon>
        <taxon>Agaricomycetes</taxon>
        <taxon>Agaricomycetidae</taxon>
        <taxon>Agaricales</taxon>
        <taxon>Pleurotineae</taxon>
        <taxon>Pleurotaceae</taxon>
        <taxon>Pleurotus</taxon>
    </lineage>
</organism>
<dbReference type="AlphaFoldDB" id="A0A9P5ZWJ1"/>
<keyword evidence="1" id="KW-1133">Transmembrane helix</keyword>
<evidence type="ECO:0000256" key="1">
    <source>
        <dbReference type="SAM" id="Phobius"/>
    </source>
</evidence>